<dbReference type="EMBL" id="UGNX01000001">
    <property type="protein sequence ID" value="STX33605.1"/>
    <property type="molecule type" value="Genomic_DNA"/>
</dbReference>
<protein>
    <recommendedName>
        <fullName evidence="6">Coiled-coil protein</fullName>
    </recommendedName>
</protein>
<dbReference type="RefSeq" id="WP_058464082.1">
    <property type="nucleotide sequence ID" value="NZ_LNXX01000007.1"/>
</dbReference>
<reference evidence="3 5" key="2">
    <citation type="submission" date="2018-06" db="EMBL/GenBank/DDBJ databases">
        <authorList>
            <consortium name="Pathogen Informatics"/>
            <person name="Doyle S."/>
        </authorList>
    </citation>
    <scope>NUCLEOTIDE SEQUENCE [LARGE SCALE GENOMIC DNA]</scope>
    <source>
        <strain evidence="3 5">NCTC12438</strain>
    </source>
</reference>
<evidence type="ECO:0008006" key="6">
    <source>
        <dbReference type="Google" id="ProtNLM"/>
    </source>
</evidence>
<accession>A0A378IFU9</accession>
<dbReference type="Proteomes" id="UP000054854">
    <property type="component" value="Unassembled WGS sequence"/>
</dbReference>
<keyword evidence="1" id="KW-0175">Coiled coil</keyword>
<proteinExistence type="predicted"/>
<name>A0A378IFU9_9GAMM</name>
<evidence type="ECO:0000313" key="2">
    <source>
        <dbReference type="EMBL" id="KTC92092.1"/>
    </source>
</evidence>
<dbReference type="OrthoDB" id="5652759at2"/>
<dbReference type="EMBL" id="LNXX01000007">
    <property type="protein sequence ID" value="KTC92092.1"/>
    <property type="molecule type" value="Genomic_DNA"/>
</dbReference>
<sequence length="601" mass="68226">MPKSSNTTPAYNALFQEHTAPTIGKNKRTIVDTGQSCHVFAIVSAPNWETRDAVNKKYETIGTEKAMRRLQLQINHDLDEEDKKREDPRYVIQPYPRLTPEEIREERMFNMGEILKLRTEETVLPVENMFLCGGFRRDDLVPEHMWIEDHTNNRSYDTFINRGGIAVVNKVGKEGLSFKPGCEGSSFKGNEIGRIKVDGYTYGQLIAIAAGAEDKEKPFPDSIANTPQVLMAIETVKLVNEALAKIPGPVFTKKEAAILKKVGEDQKSKGTDKERNEVITNLTGDDKDNFESAMAKYAEVGRQQREAALAIVGTSFHPFVKLSQELNAIKPDQIATQITKAISIEEATRLKTDSLEELRKLEEKKGTLPNEEFKEKFQQKIDEARIKIESAFATKEREPLDALIRELNDIKPEDINKFGTLKGAHEKYEEILNKIVDVEEKQNTLPDKFHGELQEKIETLKQQAGSQLDAKIKVREMVEQIRSAATNYLEWSKNNASGFRFSFLSHGSYGREQAQKLLDMINNQDTPMANILKVANETVNTSGTNKNSFSRYLHDALHDKKEEKIVGEASLAQKFKDYKNELNKQLSTEIEKEVKNTEIRM</sequence>
<evidence type="ECO:0000313" key="4">
    <source>
        <dbReference type="Proteomes" id="UP000054854"/>
    </source>
</evidence>
<feature type="coiled-coil region" evidence="1">
    <location>
        <begin position="344"/>
        <end position="394"/>
    </location>
</feature>
<evidence type="ECO:0000256" key="1">
    <source>
        <dbReference type="SAM" id="Coils"/>
    </source>
</evidence>
<reference evidence="2 4" key="1">
    <citation type="submission" date="2015-11" db="EMBL/GenBank/DDBJ databases">
        <title>Genomic analysis of 38 Legionella species identifies large and diverse effector repertoires.</title>
        <authorList>
            <person name="Burstein D."/>
            <person name="Amaro F."/>
            <person name="Zusman T."/>
            <person name="Lifshitz Z."/>
            <person name="Cohen O."/>
            <person name="Gilbert J.A."/>
            <person name="Pupko T."/>
            <person name="Shuman H.A."/>
            <person name="Segal G."/>
        </authorList>
    </citation>
    <scope>NUCLEOTIDE SEQUENCE [LARGE SCALE GENOMIC DNA]</scope>
    <source>
        <strain evidence="2 4">CDC#72-OH-14</strain>
    </source>
</reference>
<gene>
    <name evidence="2" type="ORF">Lcin_0871</name>
    <name evidence="3" type="ORF">NCTC12438_00176</name>
</gene>
<keyword evidence="4" id="KW-1185">Reference proteome</keyword>
<organism evidence="3 5">
    <name type="scientific">Legionella cincinnatiensis</name>
    <dbReference type="NCBI Taxonomy" id="28085"/>
    <lineage>
        <taxon>Bacteria</taxon>
        <taxon>Pseudomonadati</taxon>
        <taxon>Pseudomonadota</taxon>
        <taxon>Gammaproteobacteria</taxon>
        <taxon>Legionellales</taxon>
        <taxon>Legionellaceae</taxon>
        <taxon>Legionella</taxon>
    </lineage>
</organism>
<dbReference type="AlphaFoldDB" id="A0A378IFU9"/>
<dbReference type="Proteomes" id="UP000255316">
    <property type="component" value="Unassembled WGS sequence"/>
</dbReference>
<evidence type="ECO:0000313" key="5">
    <source>
        <dbReference type="Proteomes" id="UP000255316"/>
    </source>
</evidence>
<evidence type="ECO:0000313" key="3">
    <source>
        <dbReference type="EMBL" id="STX33605.1"/>
    </source>
</evidence>